<dbReference type="InterPro" id="IPR006638">
    <property type="entry name" value="Elp3/MiaA/NifB-like_rSAM"/>
</dbReference>
<keyword evidence="5" id="KW-0408">Iron</keyword>
<dbReference type="SFLD" id="SFLDS00029">
    <property type="entry name" value="Radical_SAM"/>
    <property type="match status" value="1"/>
</dbReference>
<dbReference type="RefSeq" id="WP_111315669.1">
    <property type="nucleotide sequence ID" value="NZ_QEPW01000012.1"/>
</dbReference>
<organism evidence="10 11">
    <name type="scientific">Haemophilus parainfluenzae</name>
    <dbReference type="NCBI Taxonomy" id="729"/>
    <lineage>
        <taxon>Bacteria</taxon>
        <taxon>Pseudomonadati</taxon>
        <taxon>Pseudomonadota</taxon>
        <taxon>Gammaproteobacteria</taxon>
        <taxon>Pasteurellales</taxon>
        <taxon>Pasteurellaceae</taxon>
        <taxon>Haemophilus</taxon>
    </lineage>
</organism>
<dbReference type="AlphaFoldDB" id="A0A369Z404"/>
<dbReference type="CDD" id="cd01335">
    <property type="entry name" value="Radical_SAM"/>
    <property type="match status" value="1"/>
</dbReference>
<keyword evidence="3" id="KW-0949">S-adenosyl-L-methionine</keyword>
<dbReference type="SFLD" id="SFLDG01067">
    <property type="entry name" value="SPASM/twitch_domain_containing"/>
    <property type="match status" value="1"/>
</dbReference>
<keyword evidence="2" id="KW-0004">4Fe-4S</keyword>
<gene>
    <name evidence="10" type="ORF">DPV87_07180</name>
</gene>
<evidence type="ECO:0000259" key="9">
    <source>
        <dbReference type="PROSITE" id="PS51918"/>
    </source>
</evidence>
<reference evidence="10 11" key="1">
    <citation type="submission" date="2018-05" db="EMBL/GenBank/DDBJ databases">
        <title>Draft Genome Sequences for a Diverse set of 7 Haemophilus Species.</title>
        <authorList>
            <person name="Nichols M."/>
            <person name="Topaz N."/>
            <person name="Wang X."/>
            <person name="Wang X."/>
            <person name="Boxrud D."/>
        </authorList>
    </citation>
    <scope>NUCLEOTIDE SEQUENCE [LARGE SCALE GENOMIC DNA]</scope>
    <source>
        <strain evidence="10 11">C2008001710</strain>
    </source>
</reference>
<dbReference type="Gene3D" id="3.20.20.70">
    <property type="entry name" value="Aldolase class I"/>
    <property type="match status" value="1"/>
</dbReference>
<dbReference type="PANTHER" id="PTHR21339">
    <property type="entry name" value="RADICAL S-ADENOSYL METHIONINE DOMAIN-CONTAINING PROTEIN 2"/>
    <property type="match status" value="1"/>
</dbReference>
<evidence type="ECO:0000256" key="3">
    <source>
        <dbReference type="ARBA" id="ARBA00022691"/>
    </source>
</evidence>
<dbReference type="PANTHER" id="PTHR21339:SF0">
    <property type="entry name" value="S-ADENOSYLMETHIONINE-DEPENDENT NUCLEOTIDE DEHYDRATASE RSAD2"/>
    <property type="match status" value="1"/>
</dbReference>
<evidence type="ECO:0000256" key="5">
    <source>
        <dbReference type="ARBA" id="ARBA00023004"/>
    </source>
</evidence>
<dbReference type="InterPro" id="IPR051196">
    <property type="entry name" value="RSAD2/Viperin_antiviral"/>
</dbReference>
<dbReference type="SFLD" id="SFLDG01088">
    <property type="entry name" value="antiviral_proteins"/>
    <property type="match status" value="1"/>
</dbReference>
<comment type="caution">
    <text evidence="10">The sequence shown here is derived from an EMBL/GenBank/DDBJ whole genome shotgun (WGS) entry which is preliminary data.</text>
</comment>
<dbReference type="PROSITE" id="PS51918">
    <property type="entry name" value="RADICAL_SAM"/>
    <property type="match status" value="1"/>
</dbReference>
<evidence type="ECO:0000256" key="2">
    <source>
        <dbReference type="ARBA" id="ARBA00022485"/>
    </source>
</evidence>
<evidence type="ECO:0000256" key="1">
    <source>
        <dbReference type="ARBA" id="ARBA00001966"/>
    </source>
</evidence>
<evidence type="ECO:0000313" key="11">
    <source>
        <dbReference type="Proteomes" id="UP000253910"/>
    </source>
</evidence>
<dbReference type="Pfam" id="PF04055">
    <property type="entry name" value="Radical_SAM"/>
    <property type="match status" value="1"/>
</dbReference>
<dbReference type="Proteomes" id="UP000253910">
    <property type="component" value="Unassembled WGS sequence"/>
</dbReference>
<name>A0A369Z404_HAEPA</name>
<dbReference type="SMART" id="SM00729">
    <property type="entry name" value="Elp3"/>
    <property type="match status" value="1"/>
</dbReference>
<dbReference type="GO" id="GO:0003824">
    <property type="term" value="F:catalytic activity"/>
    <property type="evidence" value="ECO:0007669"/>
    <property type="project" value="InterPro"/>
</dbReference>
<protein>
    <recommendedName>
        <fullName evidence="8">S-adenosylmethionine-dependent nucleotide dehydratase</fullName>
    </recommendedName>
</protein>
<dbReference type="GO" id="GO:0046872">
    <property type="term" value="F:metal ion binding"/>
    <property type="evidence" value="ECO:0007669"/>
    <property type="project" value="UniProtKB-KW"/>
</dbReference>
<evidence type="ECO:0000256" key="7">
    <source>
        <dbReference type="ARBA" id="ARBA00023118"/>
    </source>
</evidence>
<comment type="cofactor">
    <cofactor evidence="1">
        <name>[4Fe-4S] cluster</name>
        <dbReference type="ChEBI" id="CHEBI:49883"/>
    </cofactor>
</comment>
<evidence type="ECO:0000313" key="10">
    <source>
        <dbReference type="EMBL" id="RDE90190.1"/>
    </source>
</evidence>
<keyword evidence="4" id="KW-0479">Metal-binding</keyword>
<evidence type="ECO:0000256" key="6">
    <source>
        <dbReference type="ARBA" id="ARBA00023014"/>
    </source>
</evidence>
<proteinExistence type="predicted"/>
<dbReference type="GO" id="GO:0051607">
    <property type="term" value="P:defense response to virus"/>
    <property type="evidence" value="ECO:0007669"/>
    <property type="project" value="UniProtKB-KW"/>
</dbReference>
<keyword evidence="7" id="KW-0051">Antiviral defense</keyword>
<dbReference type="InterPro" id="IPR013785">
    <property type="entry name" value="Aldolase_TIM"/>
</dbReference>
<dbReference type="EMBL" id="QEPW01000012">
    <property type="protein sequence ID" value="RDE90190.1"/>
    <property type="molecule type" value="Genomic_DNA"/>
</dbReference>
<dbReference type="SUPFAM" id="SSF102114">
    <property type="entry name" value="Radical SAM enzymes"/>
    <property type="match status" value="1"/>
</dbReference>
<sequence length="295" mass="34419">MKELVVNWHVTEACNFKCNYCFAKWDRNCKIDLFRNPELVRKLLDELCLLRNLFQGEFSYLRLNLVGGETFLYKKDILNVIQEAKERGIRLSVVTNGSKLDDELLQVIAKNVDTIGFSIDSVNEQTNLSIGRKEKDQAMSIDNLKVNISTLRSLNPDIKIKINTVVSKLNYKEFMGDFIDHINPNKWKVFQILPMSKKSQFLKVTEFEFKNFIENHKKYKKIIYAENNEKMKGSYLMVDPSGRFFQNGEINQGYVYSNPIHDVGYKQAFSEIPFGKEKFLSRYTQDKANLKNKTS</sequence>
<dbReference type="InterPro" id="IPR058240">
    <property type="entry name" value="rSAM_sf"/>
</dbReference>
<feature type="domain" description="Radical SAM core" evidence="9">
    <location>
        <begin position="1"/>
        <end position="226"/>
    </location>
</feature>
<dbReference type="GO" id="GO:0051539">
    <property type="term" value="F:4 iron, 4 sulfur cluster binding"/>
    <property type="evidence" value="ECO:0007669"/>
    <property type="project" value="UniProtKB-KW"/>
</dbReference>
<dbReference type="InterPro" id="IPR007197">
    <property type="entry name" value="rSAM"/>
</dbReference>
<evidence type="ECO:0000256" key="8">
    <source>
        <dbReference type="ARBA" id="ARBA00039667"/>
    </source>
</evidence>
<dbReference type="NCBIfam" id="NF038283">
    <property type="entry name" value="viperin_w_prok"/>
    <property type="match status" value="1"/>
</dbReference>
<accession>A0A369Z404</accession>
<evidence type="ECO:0000256" key="4">
    <source>
        <dbReference type="ARBA" id="ARBA00022723"/>
    </source>
</evidence>
<keyword evidence="6" id="KW-0411">Iron-sulfur</keyword>